<dbReference type="EMBL" id="JALNTZ010000004">
    <property type="protein sequence ID" value="KAJ3653627.1"/>
    <property type="molecule type" value="Genomic_DNA"/>
</dbReference>
<dbReference type="SMART" id="SM00587">
    <property type="entry name" value="CHK"/>
    <property type="match status" value="1"/>
</dbReference>
<name>A0AA38ICA8_9CUCU</name>
<evidence type="ECO:0000313" key="3">
    <source>
        <dbReference type="Proteomes" id="UP001168821"/>
    </source>
</evidence>
<protein>
    <recommendedName>
        <fullName evidence="1">CHK kinase-like domain-containing protein</fullName>
    </recommendedName>
</protein>
<dbReference type="InterPro" id="IPR015897">
    <property type="entry name" value="CHK_kinase-like"/>
</dbReference>
<dbReference type="Pfam" id="PF02958">
    <property type="entry name" value="EcKL"/>
    <property type="match status" value="1"/>
</dbReference>
<dbReference type="PANTHER" id="PTHR11012">
    <property type="entry name" value="PROTEIN KINASE-LIKE DOMAIN-CONTAINING"/>
    <property type="match status" value="1"/>
</dbReference>
<keyword evidence="3" id="KW-1185">Reference proteome</keyword>
<dbReference type="InterPro" id="IPR011009">
    <property type="entry name" value="Kinase-like_dom_sf"/>
</dbReference>
<accession>A0AA38ICA8</accession>
<organism evidence="2 3">
    <name type="scientific">Zophobas morio</name>
    <dbReference type="NCBI Taxonomy" id="2755281"/>
    <lineage>
        <taxon>Eukaryota</taxon>
        <taxon>Metazoa</taxon>
        <taxon>Ecdysozoa</taxon>
        <taxon>Arthropoda</taxon>
        <taxon>Hexapoda</taxon>
        <taxon>Insecta</taxon>
        <taxon>Pterygota</taxon>
        <taxon>Neoptera</taxon>
        <taxon>Endopterygota</taxon>
        <taxon>Coleoptera</taxon>
        <taxon>Polyphaga</taxon>
        <taxon>Cucujiformia</taxon>
        <taxon>Tenebrionidae</taxon>
        <taxon>Zophobas</taxon>
    </lineage>
</organism>
<dbReference type="AlphaFoldDB" id="A0AA38ICA8"/>
<dbReference type="SUPFAM" id="SSF56112">
    <property type="entry name" value="Protein kinase-like (PK-like)"/>
    <property type="match status" value="1"/>
</dbReference>
<evidence type="ECO:0000313" key="2">
    <source>
        <dbReference type="EMBL" id="KAJ3653627.1"/>
    </source>
</evidence>
<dbReference type="Proteomes" id="UP001168821">
    <property type="component" value="Unassembled WGS sequence"/>
</dbReference>
<dbReference type="InterPro" id="IPR004119">
    <property type="entry name" value="EcKL"/>
</dbReference>
<proteinExistence type="predicted"/>
<comment type="caution">
    <text evidence="2">The sequence shown here is derived from an EMBL/GenBank/DDBJ whole genome shotgun (WGS) entry which is preliminary data.</text>
</comment>
<gene>
    <name evidence="2" type="ORF">Zmor_012867</name>
</gene>
<sequence>MNTSNVFSTSLCQQIVSRKLKTGDFSVVDFRQTPFDKVNGFLGDHSSLKITIKRNFDHEKHSFFVKSVPTGKSQRDYILDVNGFFKEEFFFTRFQDLLREHSITILDDAIPICYYTDGKIFVFEDLTEDGYTTTSLDFECVKVALTALAKLHASAIILEEKKSFRLIDAFSEELAETLVSDKEMVKKGVVAHNRGFDALFDLTHQDEMKISKNLLREKVYEGHDLQKEFVKPSTIFKNTILHGDLWTKNVMVKFEDSRPVNCVLVDFQSYGYGPPG</sequence>
<feature type="domain" description="CHK kinase-like" evidence="1">
    <location>
        <begin position="121"/>
        <end position="276"/>
    </location>
</feature>
<reference evidence="2" key="1">
    <citation type="journal article" date="2023" name="G3 (Bethesda)">
        <title>Whole genome assemblies of Zophobas morio and Tenebrio molitor.</title>
        <authorList>
            <person name="Kaur S."/>
            <person name="Stinson S.A."/>
            <person name="diCenzo G.C."/>
        </authorList>
    </citation>
    <scope>NUCLEOTIDE SEQUENCE</scope>
    <source>
        <strain evidence="2">QUZm001</strain>
    </source>
</reference>
<evidence type="ECO:0000259" key="1">
    <source>
        <dbReference type="SMART" id="SM00587"/>
    </source>
</evidence>
<dbReference type="PANTHER" id="PTHR11012:SF48">
    <property type="entry name" value="CHK KINASE-LIKE DOMAIN-CONTAINING PROTEIN-RELATED"/>
    <property type="match status" value="1"/>
</dbReference>